<dbReference type="AlphaFoldDB" id="A0A1I4L539"/>
<keyword evidence="2" id="KW-0732">Signal</keyword>
<accession>A0A1I4L539</accession>
<evidence type="ECO:0000313" key="4">
    <source>
        <dbReference type="EMBL" id="SFL86094.1"/>
    </source>
</evidence>
<dbReference type="InterPro" id="IPR013830">
    <property type="entry name" value="SGNH_hydro"/>
</dbReference>
<reference evidence="4 5" key="1">
    <citation type="submission" date="2016-10" db="EMBL/GenBank/DDBJ databases">
        <authorList>
            <person name="de Groot N.N."/>
        </authorList>
    </citation>
    <scope>NUCLEOTIDE SEQUENCE [LARGE SCALE GENOMIC DNA]</scope>
    <source>
        <strain evidence="4 5">DSM 45317</strain>
    </source>
</reference>
<protein>
    <submittedName>
        <fullName evidence="4">Lysophospholipase L1</fullName>
    </submittedName>
</protein>
<feature type="chain" id="PRO_5039648703" evidence="2">
    <location>
        <begin position="22"/>
        <end position="250"/>
    </location>
</feature>
<dbReference type="InParanoid" id="A0A1I4L539"/>
<feature type="domain" description="SGNH hydrolase-type esterase" evidence="3">
    <location>
        <begin position="78"/>
        <end position="233"/>
    </location>
</feature>
<dbReference type="InterPro" id="IPR036514">
    <property type="entry name" value="SGNH_hydro_sf"/>
</dbReference>
<keyword evidence="5" id="KW-1185">Reference proteome</keyword>
<name>A0A1I4L539_9ACTN</name>
<evidence type="ECO:0000259" key="3">
    <source>
        <dbReference type="Pfam" id="PF13472"/>
    </source>
</evidence>
<evidence type="ECO:0000256" key="2">
    <source>
        <dbReference type="SAM" id="SignalP"/>
    </source>
</evidence>
<dbReference type="Proteomes" id="UP000199152">
    <property type="component" value="Unassembled WGS sequence"/>
</dbReference>
<feature type="region of interest" description="Disordered" evidence="1">
    <location>
        <begin position="26"/>
        <end position="68"/>
    </location>
</feature>
<dbReference type="Pfam" id="PF13472">
    <property type="entry name" value="Lipase_GDSL_2"/>
    <property type="match status" value="1"/>
</dbReference>
<feature type="compositionally biased region" description="Low complexity" evidence="1">
    <location>
        <begin position="56"/>
        <end position="68"/>
    </location>
</feature>
<evidence type="ECO:0000256" key="1">
    <source>
        <dbReference type="SAM" id="MobiDB-lite"/>
    </source>
</evidence>
<feature type="signal peptide" evidence="2">
    <location>
        <begin position="1"/>
        <end position="21"/>
    </location>
</feature>
<dbReference type="STRING" id="504800.SAMN04488085_12019"/>
<dbReference type="Gene3D" id="3.40.50.1110">
    <property type="entry name" value="SGNH hydrolase"/>
    <property type="match status" value="1"/>
</dbReference>
<dbReference type="PANTHER" id="PTHR30383">
    <property type="entry name" value="THIOESTERASE 1/PROTEASE 1/LYSOPHOSPHOLIPASE L1"/>
    <property type="match status" value="1"/>
</dbReference>
<organism evidence="4 5">
    <name type="scientific">Geodermatophilus ruber</name>
    <dbReference type="NCBI Taxonomy" id="504800"/>
    <lineage>
        <taxon>Bacteria</taxon>
        <taxon>Bacillati</taxon>
        <taxon>Actinomycetota</taxon>
        <taxon>Actinomycetes</taxon>
        <taxon>Geodermatophilales</taxon>
        <taxon>Geodermatophilaceae</taxon>
        <taxon>Geodermatophilus</taxon>
    </lineage>
</organism>
<sequence length="250" mass="25240">MLVPLVVVLLALAACGGGSFMEEVGATRSAENSSPGAVTAPPTTDAEEQVPRPETEPGATAPAPGTATAPADVTRFAVVGDSITAGFLPLRGTTVVGAGSWIPAARQHPQLEFAGGWAVPGATTTDMLAGVRSVDADVLIVLAGTNDLAMGTQWPTTESNLLQIVGAAGVPTVVLSAIPPRDDRPAETQELNGRLRQLATSQGWSFVDPWGDMASEGTWVGGTSMDGIHPTDDVAALVGQRLAAAVAAAG</sequence>
<dbReference type="InterPro" id="IPR051532">
    <property type="entry name" value="Ester_Hydrolysis_Enzymes"/>
</dbReference>
<dbReference type="SUPFAM" id="SSF52266">
    <property type="entry name" value="SGNH hydrolase"/>
    <property type="match status" value="1"/>
</dbReference>
<evidence type="ECO:0000313" key="5">
    <source>
        <dbReference type="Proteomes" id="UP000199152"/>
    </source>
</evidence>
<proteinExistence type="predicted"/>
<dbReference type="EMBL" id="FOSW01000020">
    <property type="protein sequence ID" value="SFL86094.1"/>
    <property type="molecule type" value="Genomic_DNA"/>
</dbReference>
<gene>
    <name evidence="4" type="ORF">SAMN04488085_12019</name>
</gene>